<protein>
    <submittedName>
        <fullName evidence="1">Uncharacterized protein</fullName>
    </submittedName>
</protein>
<comment type="caution">
    <text evidence="1">The sequence shown here is derived from an EMBL/GenBank/DDBJ whole genome shotgun (WGS) entry which is preliminary data.</text>
</comment>
<evidence type="ECO:0000313" key="1">
    <source>
        <dbReference type="EMBL" id="HGS23035.1"/>
    </source>
</evidence>
<dbReference type="AlphaFoldDB" id="A0A7C4KJ14"/>
<dbReference type="EMBL" id="DSYK01000721">
    <property type="protein sequence ID" value="HGS23035.1"/>
    <property type="molecule type" value="Genomic_DNA"/>
</dbReference>
<proteinExistence type="predicted"/>
<sequence length="86" mass="9644">MTLLQIQKTRDKLRAIGLSGVCLESVPWVEGIPHAVVRLDCSVDKLLDRIATTGGSRFWTMIYGSHLTEIRALFELLSIEMDLLSD</sequence>
<reference evidence="1" key="1">
    <citation type="journal article" date="2020" name="mSystems">
        <title>Genome- and Community-Level Interaction Insights into Carbon Utilization and Element Cycling Functions of Hydrothermarchaeota in Hydrothermal Sediment.</title>
        <authorList>
            <person name="Zhou Z."/>
            <person name="Liu Y."/>
            <person name="Xu W."/>
            <person name="Pan J."/>
            <person name="Luo Z.H."/>
            <person name="Li M."/>
        </authorList>
    </citation>
    <scope>NUCLEOTIDE SEQUENCE [LARGE SCALE GENOMIC DNA]</scope>
    <source>
        <strain evidence="1">SpSt-573</strain>
    </source>
</reference>
<accession>A0A7C4KJ14</accession>
<gene>
    <name evidence="1" type="ORF">ENT37_14370</name>
</gene>
<organism evidence="1">
    <name type="scientific">Anaerolinea thermolimosa</name>
    <dbReference type="NCBI Taxonomy" id="229919"/>
    <lineage>
        <taxon>Bacteria</taxon>
        <taxon>Bacillati</taxon>
        <taxon>Chloroflexota</taxon>
        <taxon>Anaerolineae</taxon>
        <taxon>Anaerolineales</taxon>
        <taxon>Anaerolineaceae</taxon>
        <taxon>Anaerolinea</taxon>
    </lineage>
</organism>
<name>A0A7C4KJ14_9CHLR</name>